<organism evidence="7 8">
    <name type="scientific">Burkholderia latens</name>
    <dbReference type="NCBI Taxonomy" id="488446"/>
    <lineage>
        <taxon>Bacteria</taxon>
        <taxon>Pseudomonadati</taxon>
        <taxon>Pseudomonadota</taxon>
        <taxon>Betaproteobacteria</taxon>
        <taxon>Burkholderiales</taxon>
        <taxon>Burkholderiaceae</taxon>
        <taxon>Burkholderia</taxon>
        <taxon>Burkholderia cepacia complex</taxon>
    </lineage>
</organism>
<keyword evidence="5" id="KW-0472">Membrane</keyword>
<dbReference type="GO" id="GO:1902201">
    <property type="term" value="P:negative regulation of bacterial-type flagellum-dependent cell motility"/>
    <property type="evidence" value="ECO:0007669"/>
    <property type="project" value="TreeGrafter"/>
</dbReference>
<feature type="transmembrane region" description="Helical" evidence="5">
    <location>
        <begin position="228"/>
        <end position="246"/>
    </location>
</feature>
<gene>
    <name evidence="7" type="ORF">BLA24064_02633</name>
</gene>
<evidence type="ECO:0000313" key="7">
    <source>
        <dbReference type="EMBL" id="VWB57279.1"/>
    </source>
</evidence>
<name>A0A6P2KKV2_9BURK</name>
<dbReference type="Gene3D" id="3.30.70.270">
    <property type="match status" value="1"/>
</dbReference>
<dbReference type="PANTHER" id="PTHR45138">
    <property type="entry name" value="REGULATORY COMPONENTS OF SENSORY TRANSDUCTION SYSTEM"/>
    <property type="match status" value="1"/>
</dbReference>
<feature type="coiled-coil region" evidence="3">
    <location>
        <begin position="319"/>
        <end position="346"/>
    </location>
</feature>
<protein>
    <recommendedName>
        <fullName evidence="1">diguanylate cyclase</fullName>
        <ecNumber evidence="1">2.7.7.65</ecNumber>
    </recommendedName>
</protein>
<feature type="domain" description="GGDEF" evidence="6">
    <location>
        <begin position="377"/>
        <end position="508"/>
    </location>
</feature>
<reference evidence="7 8" key="1">
    <citation type="submission" date="2019-09" db="EMBL/GenBank/DDBJ databases">
        <authorList>
            <person name="Depoorter E."/>
        </authorList>
    </citation>
    <scope>NUCLEOTIDE SEQUENCE [LARGE SCALE GENOMIC DNA]</scope>
    <source>
        <strain evidence="7">LMG 24064</strain>
    </source>
</reference>
<evidence type="ECO:0000256" key="4">
    <source>
        <dbReference type="SAM" id="MobiDB-lite"/>
    </source>
</evidence>
<dbReference type="GO" id="GO:0052621">
    <property type="term" value="F:diguanylate cyclase activity"/>
    <property type="evidence" value="ECO:0007669"/>
    <property type="project" value="UniProtKB-EC"/>
</dbReference>
<keyword evidence="5" id="KW-1133">Transmembrane helix</keyword>
<feature type="transmembrane region" description="Helical" evidence="5">
    <location>
        <begin position="253"/>
        <end position="274"/>
    </location>
</feature>
<dbReference type="Pfam" id="PF00990">
    <property type="entry name" value="GGDEF"/>
    <property type="match status" value="1"/>
</dbReference>
<evidence type="ECO:0000256" key="5">
    <source>
        <dbReference type="SAM" id="Phobius"/>
    </source>
</evidence>
<feature type="compositionally biased region" description="Basic and acidic residues" evidence="4">
    <location>
        <begin position="1"/>
        <end position="12"/>
    </location>
</feature>
<proteinExistence type="predicted"/>
<sequence length="508" mass="55939">MGQRAWRTDARDAPPVAGEDDAARVSGTVDVRTTQQTETGTKLSTAYAAGEPPRVVSAAARLYAKCLLVGFALLPAYLIAYLWFFSDPHVVFESHAFHEIAIAAATLEGAFVTYVTWVCYRASGEPLLRWLTLGFLGFAMIYALHGLFTGMAHHNIWLFLLYGPASRLVMSMLLLTGMLSYAQPADRVDTRTRARTWLPWVVLFVIVDAAVAYIAYSPIAGAYGTRTSMEGGALVLSLLNVGVLLARRIRSPLMVIYGVSIMAFALSSVAFLLGKPWNHMWWLAHAIFAGGFFLLSYGVVQALQTTRSFSAIYSQQDLMSRLSESMARTESALQELRRTNQKLEYMAATDPMTGASNRRQFIAQVEREIVRAERDGTPFCLLALDLDNFKNINDAYGHQIGDEVLRGVVRQCLEAIRPAGALARVGGEEFMALLPEMPLEGARMTAERVRSSIASSPFGLDFKRVQVTVSVGVAQYGVDGSTVDALLRAVDERLYQAKRDGRNRVVAH</sequence>
<dbReference type="GO" id="GO:0005886">
    <property type="term" value="C:plasma membrane"/>
    <property type="evidence" value="ECO:0007669"/>
    <property type="project" value="TreeGrafter"/>
</dbReference>
<comment type="catalytic activity">
    <reaction evidence="2">
        <text>2 GTP = 3',3'-c-di-GMP + 2 diphosphate</text>
        <dbReference type="Rhea" id="RHEA:24898"/>
        <dbReference type="ChEBI" id="CHEBI:33019"/>
        <dbReference type="ChEBI" id="CHEBI:37565"/>
        <dbReference type="ChEBI" id="CHEBI:58805"/>
        <dbReference type="EC" id="2.7.7.65"/>
    </reaction>
</comment>
<evidence type="ECO:0000259" key="6">
    <source>
        <dbReference type="PROSITE" id="PS50887"/>
    </source>
</evidence>
<feature type="transmembrane region" description="Helical" evidence="5">
    <location>
        <begin position="156"/>
        <end position="176"/>
    </location>
</feature>
<feature type="transmembrane region" description="Helical" evidence="5">
    <location>
        <begin position="127"/>
        <end position="144"/>
    </location>
</feature>
<dbReference type="GO" id="GO:0043709">
    <property type="term" value="P:cell adhesion involved in single-species biofilm formation"/>
    <property type="evidence" value="ECO:0007669"/>
    <property type="project" value="TreeGrafter"/>
</dbReference>
<dbReference type="SMART" id="SM00267">
    <property type="entry name" value="GGDEF"/>
    <property type="match status" value="1"/>
</dbReference>
<feature type="transmembrane region" description="Helical" evidence="5">
    <location>
        <begin position="96"/>
        <end position="120"/>
    </location>
</feature>
<evidence type="ECO:0000256" key="1">
    <source>
        <dbReference type="ARBA" id="ARBA00012528"/>
    </source>
</evidence>
<dbReference type="FunFam" id="3.30.70.270:FF:000001">
    <property type="entry name" value="Diguanylate cyclase domain protein"/>
    <property type="match status" value="1"/>
</dbReference>
<dbReference type="SUPFAM" id="SSF55073">
    <property type="entry name" value="Nucleotide cyclase"/>
    <property type="match status" value="1"/>
</dbReference>
<keyword evidence="5" id="KW-0812">Transmembrane</keyword>
<accession>A0A6P2KKV2</accession>
<dbReference type="AlphaFoldDB" id="A0A6P2KKV2"/>
<evidence type="ECO:0000256" key="2">
    <source>
        <dbReference type="ARBA" id="ARBA00034247"/>
    </source>
</evidence>
<feature type="region of interest" description="Disordered" evidence="4">
    <location>
        <begin position="1"/>
        <end position="21"/>
    </location>
</feature>
<dbReference type="InterPro" id="IPR029787">
    <property type="entry name" value="Nucleotide_cyclase"/>
</dbReference>
<keyword evidence="3" id="KW-0175">Coiled coil</keyword>
<dbReference type="PANTHER" id="PTHR45138:SF9">
    <property type="entry name" value="DIGUANYLATE CYCLASE DGCM-RELATED"/>
    <property type="match status" value="1"/>
</dbReference>
<dbReference type="EC" id="2.7.7.65" evidence="1"/>
<dbReference type="InterPro" id="IPR050469">
    <property type="entry name" value="Diguanylate_Cyclase"/>
</dbReference>
<dbReference type="CDD" id="cd01949">
    <property type="entry name" value="GGDEF"/>
    <property type="match status" value="1"/>
</dbReference>
<dbReference type="InterPro" id="IPR043128">
    <property type="entry name" value="Rev_trsase/Diguanyl_cyclase"/>
</dbReference>
<feature type="transmembrane region" description="Helical" evidence="5">
    <location>
        <begin position="280"/>
        <end position="300"/>
    </location>
</feature>
<feature type="transmembrane region" description="Helical" evidence="5">
    <location>
        <begin position="62"/>
        <end position="84"/>
    </location>
</feature>
<evidence type="ECO:0000256" key="3">
    <source>
        <dbReference type="SAM" id="Coils"/>
    </source>
</evidence>
<dbReference type="Proteomes" id="UP000494222">
    <property type="component" value="Unassembled WGS sequence"/>
</dbReference>
<dbReference type="NCBIfam" id="TIGR00254">
    <property type="entry name" value="GGDEF"/>
    <property type="match status" value="1"/>
</dbReference>
<feature type="transmembrane region" description="Helical" evidence="5">
    <location>
        <begin position="197"/>
        <end position="216"/>
    </location>
</feature>
<dbReference type="InterPro" id="IPR000160">
    <property type="entry name" value="GGDEF_dom"/>
</dbReference>
<evidence type="ECO:0000313" key="8">
    <source>
        <dbReference type="Proteomes" id="UP000494222"/>
    </source>
</evidence>
<dbReference type="EMBL" id="CABVPL010000015">
    <property type="protein sequence ID" value="VWB57279.1"/>
    <property type="molecule type" value="Genomic_DNA"/>
</dbReference>
<dbReference type="PROSITE" id="PS50887">
    <property type="entry name" value="GGDEF"/>
    <property type="match status" value="1"/>
</dbReference>